<evidence type="ECO:0000313" key="2">
    <source>
        <dbReference type="EMBL" id="KAJ8036543.1"/>
    </source>
</evidence>
<feature type="region of interest" description="Disordered" evidence="1">
    <location>
        <begin position="106"/>
        <end position="152"/>
    </location>
</feature>
<dbReference type="EMBL" id="JAIZAY010000009">
    <property type="protein sequence ID" value="KAJ8036543.1"/>
    <property type="molecule type" value="Genomic_DNA"/>
</dbReference>
<evidence type="ECO:0000256" key="1">
    <source>
        <dbReference type="SAM" id="MobiDB-lite"/>
    </source>
</evidence>
<feature type="compositionally biased region" description="Polar residues" evidence="1">
    <location>
        <begin position="120"/>
        <end position="152"/>
    </location>
</feature>
<gene>
    <name evidence="2" type="ORF">HOLleu_20551</name>
</gene>
<evidence type="ECO:0000313" key="3">
    <source>
        <dbReference type="Proteomes" id="UP001152320"/>
    </source>
</evidence>
<reference evidence="2" key="1">
    <citation type="submission" date="2021-10" db="EMBL/GenBank/DDBJ databases">
        <title>Tropical sea cucumber genome reveals ecological adaptation and Cuvierian tubules defense mechanism.</title>
        <authorList>
            <person name="Chen T."/>
        </authorList>
    </citation>
    <scope>NUCLEOTIDE SEQUENCE</scope>
    <source>
        <strain evidence="2">Nanhai2018</strain>
        <tissue evidence="2">Muscle</tissue>
    </source>
</reference>
<accession>A0A9Q1BZY9</accession>
<protein>
    <submittedName>
        <fullName evidence="2">Uncharacterized protein</fullName>
    </submittedName>
</protein>
<comment type="caution">
    <text evidence="2">The sequence shown here is derived from an EMBL/GenBank/DDBJ whole genome shotgun (WGS) entry which is preliminary data.</text>
</comment>
<proteinExistence type="predicted"/>
<dbReference type="Proteomes" id="UP001152320">
    <property type="component" value="Chromosome 9"/>
</dbReference>
<dbReference type="AlphaFoldDB" id="A0A9Q1BZY9"/>
<organism evidence="2 3">
    <name type="scientific">Holothuria leucospilota</name>
    <name type="common">Black long sea cucumber</name>
    <name type="synonym">Mertensiothuria leucospilota</name>
    <dbReference type="NCBI Taxonomy" id="206669"/>
    <lineage>
        <taxon>Eukaryota</taxon>
        <taxon>Metazoa</taxon>
        <taxon>Echinodermata</taxon>
        <taxon>Eleutherozoa</taxon>
        <taxon>Echinozoa</taxon>
        <taxon>Holothuroidea</taxon>
        <taxon>Aspidochirotacea</taxon>
        <taxon>Aspidochirotida</taxon>
        <taxon>Holothuriidae</taxon>
        <taxon>Holothuria</taxon>
    </lineage>
</organism>
<name>A0A9Q1BZY9_HOLLE</name>
<feature type="compositionally biased region" description="Basic and acidic residues" evidence="1">
    <location>
        <begin position="106"/>
        <end position="118"/>
    </location>
</feature>
<keyword evidence="3" id="KW-1185">Reference proteome</keyword>
<sequence>MPWYNSSIHEARRVRTRCENLWRKIRLEVDDDIFFEQKNEVDRLITQAKCDYFKDQLFSATNKKQFCVLNKLLNYGAKVLPFETSHLANRFASFFIEKVKRIRDSMDSHTRGNSHDENELSSSQHTSETNEFVNGQLSRTGQEGDLSQTLFG</sequence>